<dbReference type="PANTHER" id="PTHR37816">
    <property type="entry name" value="YALI0E33011P"/>
    <property type="match status" value="1"/>
</dbReference>
<dbReference type="Pfam" id="PF13238">
    <property type="entry name" value="AAA_18"/>
    <property type="match status" value="1"/>
</dbReference>
<accession>A0ABU1TWT1</accession>
<organism evidence="1 2">
    <name type="scientific">Fictibacillus barbaricus</name>
    <dbReference type="NCBI Taxonomy" id="182136"/>
    <lineage>
        <taxon>Bacteria</taxon>
        <taxon>Bacillati</taxon>
        <taxon>Bacillota</taxon>
        <taxon>Bacilli</taxon>
        <taxon>Bacillales</taxon>
        <taxon>Fictibacillaceae</taxon>
        <taxon>Fictibacillus</taxon>
    </lineage>
</organism>
<gene>
    <name evidence="1" type="ORF">J2X07_000605</name>
</gene>
<keyword evidence="1" id="KW-0418">Kinase</keyword>
<protein>
    <submittedName>
        <fullName evidence="1">Adenylate kinase family enzyme</fullName>
    </submittedName>
</protein>
<dbReference type="InterPro" id="IPR052922">
    <property type="entry name" value="Cytidylate_Kinase-2"/>
</dbReference>
<keyword evidence="1" id="KW-0808">Transferase</keyword>
<reference evidence="1 2" key="1">
    <citation type="submission" date="2023-07" db="EMBL/GenBank/DDBJ databases">
        <title>Sorghum-associated microbial communities from plants grown in Nebraska, USA.</title>
        <authorList>
            <person name="Schachtman D."/>
        </authorList>
    </citation>
    <scope>NUCLEOTIDE SEQUENCE [LARGE SCALE GENOMIC DNA]</scope>
    <source>
        <strain evidence="1 2">BE211</strain>
    </source>
</reference>
<proteinExistence type="predicted"/>
<name>A0ABU1TWT1_9BACL</name>
<sequence>MKVQIIGASGTGKSTLANYISEKENIKWIDTDYYLWKDDSFSEKNPIWTRVEMYQRDMFSNDSYIASGSVFMWCPEGFNNRDLLVFLSLDEEVRMNRLRYREIERNSQMWLDENGEYTNDFLEWCKTYWSEEDKKMAGTYGEQSYQMTISKSPVLKLNGSQPLKLYAEIKRTVRKENC</sequence>
<dbReference type="InterPro" id="IPR027417">
    <property type="entry name" value="P-loop_NTPase"/>
</dbReference>
<dbReference type="RefSeq" id="WP_310256273.1">
    <property type="nucleotide sequence ID" value="NZ_JAVDWA010000001.1"/>
</dbReference>
<evidence type="ECO:0000313" key="1">
    <source>
        <dbReference type="EMBL" id="MDR7071630.1"/>
    </source>
</evidence>
<dbReference type="Gene3D" id="3.40.50.300">
    <property type="entry name" value="P-loop containing nucleotide triphosphate hydrolases"/>
    <property type="match status" value="1"/>
</dbReference>
<comment type="caution">
    <text evidence="1">The sequence shown here is derived from an EMBL/GenBank/DDBJ whole genome shotgun (WGS) entry which is preliminary data.</text>
</comment>
<evidence type="ECO:0000313" key="2">
    <source>
        <dbReference type="Proteomes" id="UP001258181"/>
    </source>
</evidence>
<dbReference type="PANTHER" id="PTHR37816:SF2">
    <property type="entry name" value="DNA TOPOLOGY MODULATION PROTEIN FLAR-RELATED PROTEIN"/>
    <property type="match status" value="1"/>
</dbReference>
<keyword evidence="2" id="KW-1185">Reference proteome</keyword>
<dbReference type="SUPFAM" id="SSF52540">
    <property type="entry name" value="P-loop containing nucleoside triphosphate hydrolases"/>
    <property type="match status" value="1"/>
</dbReference>
<dbReference type="EMBL" id="JAVDWA010000001">
    <property type="protein sequence ID" value="MDR7071630.1"/>
    <property type="molecule type" value="Genomic_DNA"/>
</dbReference>
<dbReference type="GO" id="GO:0016301">
    <property type="term" value="F:kinase activity"/>
    <property type="evidence" value="ECO:0007669"/>
    <property type="project" value="UniProtKB-KW"/>
</dbReference>
<dbReference type="Proteomes" id="UP001258181">
    <property type="component" value="Unassembled WGS sequence"/>
</dbReference>